<reference evidence="10 11" key="1">
    <citation type="journal article" date="2019" name="Mol. Ecol. Resour.">
        <title>Improving Illumina assemblies with Hi-C and long reads: an example with the North African dromedary.</title>
        <authorList>
            <person name="Elbers J.P."/>
            <person name="Rogers M.F."/>
            <person name="Perelman P.L."/>
            <person name="Proskuryakova A.A."/>
            <person name="Serdyukova N.A."/>
            <person name="Johnson W.E."/>
            <person name="Horin P."/>
            <person name="Corander J."/>
            <person name="Murphy D."/>
            <person name="Burger P.A."/>
        </authorList>
    </citation>
    <scope>NUCLEOTIDE SEQUENCE [LARGE SCALE GENOMIC DNA]</scope>
    <source>
        <strain evidence="10">Drom800</strain>
        <tissue evidence="10">Blood</tissue>
    </source>
</reference>
<dbReference type="GO" id="GO:0004930">
    <property type="term" value="F:G protein-coupled receptor activity"/>
    <property type="evidence" value="ECO:0007669"/>
    <property type="project" value="UniProtKB-KW"/>
</dbReference>
<dbReference type="InterPro" id="IPR050427">
    <property type="entry name" value="Olfactory_Receptors"/>
</dbReference>
<keyword evidence="2 8" id="KW-0812">Transmembrane</keyword>
<evidence type="ECO:0000256" key="3">
    <source>
        <dbReference type="ARBA" id="ARBA00022989"/>
    </source>
</evidence>
<dbReference type="PROSITE" id="PS50262">
    <property type="entry name" value="G_PROTEIN_RECEP_F1_2"/>
    <property type="match status" value="1"/>
</dbReference>
<dbReference type="InterPro" id="IPR000276">
    <property type="entry name" value="GPCR_Rhodpsn"/>
</dbReference>
<name>A0A5N4DNI9_CAMDR</name>
<keyword evidence="4" id="KW-0297">G-protein coupled receptor</keyword>
<evidence type="ECO:0000256" key="1">
    <source>
        <dbReference type="ARBA" id="ARBA00004141"/>
    </source>
</evidence>
<dbReference type="EMBL" id="JWIN03000010">
    <property type="protein sequence ID" value="KAB1272484.1"/>
    <property type="molecule type" value="Genomic_DNA"/>
</dbReference>
<evidence type="ECO:0000256" key="7">
    <source>
        <dbReference type="ARBA" id="ARBA00023224"/>
    </source>
</evidence>
<feature type="transmembrane region" description="Helical" evidence="8">
    <location>
        <begin position="32"/>
        <end position="51"/>
    </location>
</feature>
<dbReference type="PANTHER" id="PTHR48002">
    <property type="entry name" value="OLFACTORY RECEPTOR"/>
    <property type="match status" value="1"/>
</dbReference>
<keyword evidence="3 8" id="KW-1133">Transmembrane helix</keyword>
<feature type="domain" description="G-protein coupled receptors family 1 profile" evidence="9">
    <location>
        <begin position="1"/>
        <end position="98"/>
    </location>
</feature>
<proteinExistence type="predicted"/>
<dbReference type="AlphaFoldDB" id="A0A5N4DNI9"/>
<evidence type="ECO:0000259" key="9">
    <source>
        <dbReference type="PROSITE" id="PS50262"/>
    </source>
</evidence>
<keyword evidence="7" id="KW-0807">Transducer</keyword>
<gene>
    <name evidence="10" type="ORF">Cadr_000014244</name>
</gene>
<evidence type="ECO:0000313" key="10">
    <source>
        <dbReference type="EMBL" id="KAB1272484.1"/>
    </source>
</evidence>
<sequence length="98" mass="11177">MFIDLLYQRKTISWGGCLIQLFVEHFLGGSEIILLIIMVYDPYVAICKPLYYTTIMQQGLCQLLVVVDWIGGILHATVQILLMVNLPFCGPNVIDHFM</sequence>
<keyword evidence="6 10" id="KW-0675">Receptor</keyword>
<dbReference type="Proteomes" id="UP000299084">
    <property type="component" value="Unassembled WGS sequence"/>
</dbReference>
<dbReference type="InterPro" id="IPR017452">
    <property type="entry name" value="GPCR_Rhodpsn_7TM"/>
</dbReference>
<evidence type="ECO:0000256" key="2">
    <source>
        <dbReference type="ARBA" id="ARBA00022692"/>
    </source>
</evidence>
<dbReference type="Gene3D" id="1.20.1070.10">
    <property type="entry name" value="Rhodopsin 7-helix transmembrane proteins"/>
    <property type="match status" value="1"/>
</dbReference>
<comment type="caution">
    <text evidence="10">The sequence shown here is derived from an EMBL/GenBank/DDBJ whole genome shotgun (WGS) entry which is preliminary data.</text>
</comment>
<dbReference type="SUPFAM" id="SSF81321">
    <property type="entry name" value="Family A G protein-coupled receptor-like"/>
    <property type="match status" value="1"/>
</dbReference>
<dbReference type="GO" id="GO:0016020">
    <property type="term" value="C:membrane"/>
    <property type="evidence" value="ECO:0007669"/>
    <property type="project" value="UniProtKB-SubCell"/>
</dbReference>
<evidence type="ECO:0000313" key="11">
    <source>
        <dbReference type="Proteomes" id="UP000299084"/>
    </source>
</evidence>
<organism evidence="10 11">
    <name type="scientific">Camelus dromedarius</name>
    <name type="common">Dromedary</name>
    <name type="synonym">Arabian camel</name>
    <dbReference type="NCBI Taxonomy" id="9838"/>
    <lineage>
        <taxon>Eukaryota</taxon>
        <taxon>Metazoa</taxon>
        <taxon>Chordata</taxon>
        <taxon>Craniata</taxon>
        <taxon>Vertebrata</taxon>
        <taxon>Euteleostomi</taxon>
        <taxon>Mammalia</taxon>
        <taxon>Eutheria</taxon>
        <taxon>Laurasiatheria</taxon>
        <taxon>Artiodactyla</taxon>
        <taxon>Tylopoda</taxon>
        <taxon>Camelidae</taxon>
        <taxon>Camelus</taxon>
    </lineage>
</organism>
<feature type="transmembrane region" description="Helical" evidence="8">
    <location>
        <begin position="63"/>
        <end position="88"/>
    </location>
</feature>
<keyword evidence="11" id="KW-1185">Reference proteome</keyword>
<accession>A0A5N4DNI9</accession>
<keyword evidence="5 8" id="KW-0472">Membrane</keyword>
<evidence type="ECO:0000256" key="5">
    <source>
        <dbReference type="ARBA" id="ARBA00023136"/>
    </source>
</evidence>
<comment type="subcellular location">
    <subcellularLocation>
        <location evidence="1">Membrane</location>
        <topology evidence="1">Multi-pass membrane protein</topology>
    </subcellularLocation>
</comment>
<protein>
    <submittedName>
        <fullName evidence="10">Olfactory receptor 4C13</fullName>
    </submittedName>
</protein>
<evidence type="ECO:0000256" key="8">
    <source>
        <dbReference type="SAM" id="Phobius"/>
    </source>
</evidence>
<evidence type="ECO:0000256" key="6">
    <source>
        <dbReference type="ARBA" id="ARBA00023170"/>
    </source>
</evidence>
<evidence type="ECO:0000256" key="4">
    <source>
        <dbReference type="ARBA" id="ARBA00023040"/>
    </source>
</evidence>
<dbReference type="Pfam" id="PF00001">
    <property type="entry name" value="7tm_1"/>
    <property type="match status" value="1"/>
</dbReference>